<dbReference type="RefSeq" id="WP_345343120.1">
    <property type="nucleotide sequence ID" value="NZ_BAABFB010000029.1"/>
</dbReference>
<feature type="transmembrane region" description="Helical" evidence="2">
    <location>
        <begin position="44"/>
        <end position="61"/>
    </location>
</feature>
<organism evidence="5 6">
    <name type="scientific">Rhodococcus olei</name>
    <dbReference type="NCBI Taxonomy" id="2161675"/>
    <lineage>
        <taxon>Bacteria</taxon>
        <taxon>Bacillati</taxon>
        <taxon>Actinomycetota</taxon>
        <taxon>Actinomycetes</taxon>
        <taxon>Mycobacteriales</taxon>
        <taxon>Nocardiaceae</taxon>
        <taxon>Rhodococcus</taxon>
    </lineage>
</organism>
<keyword evidence="6" id="KW-1185">Reference proteome</keyword>
<keyword evidence="2" id="KW-1133">Transmembrane helix</keyword>
<name>A0ABP8NZM7_9NOCA</name>
<dbReference type="EMBL" id="BAABFB010000029">
    <property type="protein sequence ID" value="GAA4475920.1"/>
    <property type="molecule type" value="Genomic_DNA"/>
</dbReference>
<feature type="transmembrane region" description="Helical" evidence="2">
    <location>
        <begin position="154"/>
        <end position="171"/>
    </location>
</feature>
<dbReference type="Pfam" id="PF10081">
    <property type="entry name" value="Abhydrolase_9"/>
    <property type="match status" value="2"/>
</dbReference>
<keyword evidence="2" id="KW-0812">Transmembrane</keyword>
<comment type="caution">
    <text evidence="5">The sequence shown here is derived from an EMBL/GenBank/DDBJ whole genome shotgun (WGS) entry which is preliminary data.</text>
</comment>
<dbReference type="InterPro" id="IPR027788">
    <property type="entry name" value="Alpha/beta-hydrolase_N_dom"/>
</dbReference>
<feature type="transmembrane region" description="Helical" evidence="2">
    <location>
        <begin position="82"/>
        <end position="101"/>
    </location>
</feature>
<evidence type="ECO:0000256" key="1">
    <source>
        <dbReference type="SAM" id="MobiDB-lite"/>
    </source>
</evidence>
<feature type="domain" description="Alpha/beta-hydrolase N-terminal" evidence="4">
    <location>
        <begin position="35"/>
        <end position="222"/>
    </location>
</feature>
<dbReference type="Proteomes" id="UP001501183">
    <property type="component" value="Unassembled WGS sequence"/>
</dbReference>
<feature type="domain" description="Alpha/beta-hydrolase catalytic" evidence="3">
    <location>
        <begin position="376"/>
        <end position="442"/>
    </location>
</feature>
<evidence type="ECO:0000313" key="6">
    <source>
        <dbReference type="Proteomes" id="UP001501183"/>
    </source>
</evidence>
<dbReference type="InterPro" id="IPR027787">
    <property type="entry name" value="Alpha/beta-hydrolase_catalytic"/>
</dbReference>
<sequence>MTAAEVTAPFAVRAGLVVPRIATTVCVTTGAVVALAPSLLPRGVAVQAILTGLLAALGWAISRAWYRVGERSTATGGSVSRARLVVATAGAATLGAAVLAADRWQNGLRAAMGLSSVGMSHWVAVLAGGGVVAGVLVGAASGVAALVRRLGRRRLAAVLLVCAVIGTLRLGPSATPVAQALGASNAASDLSLPRPESPSMSGSAASLTPWETLGGHGRRFVTAPAAASTVRTYVGLDSAPDLDARVRLAVRELERAGGLTRSHVVVTVPTGSGWIDGNAVAGFERRFAGNVAEVAVQYSAAPSWVTFVFDRDSARRSARALYAAVADRVSHMPPDARPAVHLYGQSLGAVGAAATDAACGVLLAGPPAGRTPGPGVTVLANASDPVVHWSPGLILSPPRLDGTRPDAPTPRWLPVVSFLQTSVDLLTSLDAAPGHGHRYGTDQGTALPDC</sequence>
<gene>
    <name evidence="5" type="ORF">GCM10023094_14460</name>
</gene>
<evidence type="ECO:0000259" key="3">
    <source>
        <dbReference type="Pfam" id="PF10081"/>
    </source>
</evidence>
<feature type="region of interest" description="Disordered" evidence="1">
    <location>
        <begin position="188"/>
        <end position="208"/>
    </location>
</feature>
<evidence type="ECO:0000256" key="2">
    <source>
        <dbReference type="SAM" id="Phobius"/>
    </source>
</evidence>
<evidence type="ECO:0000313" key="5">
    <source>
        <dbReference type="EMBL" id="GAA4475920.1"/>
    </source>
</evidence>
<proteinExistence type="predicted"/>
<keyword evidence="2" id="KW-0472">Membrane</keyword>
<feature type="transmembrane region" description="Helical" evidence="2">
    <location>
        <begin position="121"/>
        <end position="147"/>
    </location>
</feature>
<reference evidence="6" key="1">
    <citation type="journal article" date="2019" name="Int. J. Syst. Evol. Microbiol.">
        <title>The Global Catalogue of Microorganisms (GCM) 10K type strain sequencing project: providing services to taxonomists for standard genome sequencing and annotation.</title>
        <authorList>
            <consortium name="The Broad Institute Genomics Platform"/>
            <consortium name="The Broad Institute Genome Sequencing Center for Infectious Disease"/>
            <person name="Wu L."/>
            <person name="Ma J."/>
        </authorList>
    </citation>
    <scope>NUCLEOTIDE SEQUENCE [LARGE SCALE GENOMIC DNA]</scope>
    <source>
        <strain evidence="6">JCM 32206</strain>
    </source>
</reference>
<dbReference type="Pfam" id="PF15420">
    <property type="entry name" value="Abhydrolase_9_N"/>
    <property type="match status" value="1"/>
</dbReference>
<protein>
    <submittedName>
        <fullName evidence="5">Alpha/beta-hydrolase family protein</fullName>
    </submittedName>
</protein>
<accession>A0ABP8NZM7</accession>
<feature type="domain" description="Alpha/beta-hydrolase catalytic" evidence="3">
    <location>
        <begin position="230"/>
        <end position="363"/>
    </location>
</feature>
<evidence type="ECO:0000259" key="4">
    <source>
        <dbReference type="Pfam" id="PF15420"/>
    </source>
</evidence>